<dbReference type="InterPro" id="IPR037491">
    <property type="entry name" value="LTI78/LTI65"/>
</dbReference>
<evidence type="ECO:0000256" key="1">
    <source>
        <dbReference type="SAM" id="MobiDB-lite"/>
    </source>
</evidence>
<dbReference type="Gramene" id="Kaladp0518s0002.1.v1.1">
    <property type="protein sequence ID" value="Kaladp0518s0002.1.v1.1"/>
    <property type="gene ID" value="Kaladp0518s0002.v1.1"/>
</dbReference>
<dbReference type="InterPro" id="IPR057058">
    <property type="entry name" value="LTI65_LTI78_NYQTKV"/>
</dbReference>
<dbReference type="Proteomes" id="UP000594263">
    <property type="component" value="Unplaced"/>
</dbReference>
<accession>A0A7N0VBE3</accession>
<evidence type="ECO:0000313" key="4">
    <source>
        <dbReference type="EnsemblPlants" id="Kaladp0518s0002.1.v1.1"/>
    </source>
</evidence>
<evidence type="ECO:0008006" key="6">
    <source>
        <dbReference type="Google" id="ProtNLM"/>
    </source>
</evidence>
<dbReference type="InterPro" id="IPR056605">
    <property type="entry name" value="LTI65_LTI78_N"/>
</dbReference>
<name>A0A7N0VBE3_KALFE</name>
<feature type="domain" description="LTI65/LTI78 N-terminal" evidence="3">
    <location>
        <begin position="128"/>
        <end position="200"/>
    </location>
</feature>
<organism evidence="4 5">
    <name type="scientific">Kalanchoe fedtschenkoi</name>
    <name type="common">Lavender scallops</name>
    <name type="synonym">South American air plant</name>
    <dbReference type="NCBI Taxonomy" id="63787"/>
    <lineage>
        <taxon>Eukaryota</taxon>
        <taxon>Viridiplantae</taxon>
        <taxon>Streptophyta</taxon>
        <taxon>Embryophyta</taxon>
        <taxon>Tracheophyta</taxon>
        <taxon>Spermatophyta</taxon>
        <taxon>Magnoliopsida</taxon>
        <taxon>eudicotyledons</taxon>
        <taxon>Gunneridae</taxon>
        <taxon>Pentapetalae</taxon>
        <taxon>Saxifragales</taxon>
        <taxon>Crassulaceae</taxon>
        <taxon>Kalanchoe</taxon>
    </lineage>
</organism>
<evidence type="ECO:0000259" key="3">
    <source>
        <dbReference type="Pfam" id="PF23403"/>
    </source>
</evidence>
<keyword evidence="5" id="KW-1185">Reference proteome</keyword>
<feature type="region of interest" description="Disordered" evidence="1">
    <location>
        <begin position="146"/>
        <end position="226"/>
    </location>
</feature>
<dbReference type="AlphaFoldDB" id="A0A7N0VBE3"/>
<dbReference type="PANTHER" id="PTHR33836:SF1">
    <property type="entry name" value="LOW-TEMPERATURE-INDUCED 65 KDA PROTEIN-RELATED"/>
    <property type="match status" value="1"/>
</dbReference>
<feature type="compositionally biased region" description="Basic and acidic residues" evidence="1">
    <location>
        <begin position="278"/>
        <end position="289"/>
    </location>
</feature>
<dbReference type="Pfam" id="PF23403">
    <property type="entry name" value="LTI65_LTI78_N"/>
    <property type="match status" value="1"/>
</dbReference>
<feature type="compositionally biased region" description="Acidic residues" evidence="1">
    <location>
        <begin position="170"/>
        <end position="185"/>
    </location>
</feature>
<dbReference type="OMA" id="CSKSHAT"/>
<dbReference type="InterPro" id="IPR012418">
    <property type="entry name" value="CAP160"/>
</dbReference>
<feature type="region of interest" description="Disordered" evidence="1">
    <location>
        <begin position="527"/>
        <end position="550"/>
    </location>
</feature>
<dbReference type="EnsemblPlants" id="Kaladp0518s0002.1.v1.1">
    <property type="protein sequence ID" value="Kaladp0518s0002.1.v1.1"/>
    <property type="gene ID" value="Kaladp0518s0002.v1.1"/>
</dbReference>
<reference evidence="4" key="1">
    <citation type="submission" date="2021-01" db="UniProtKB">
        <authorList>
            <consortium name="EnsemblPlants"/>
        </authorList>
    </citation>
    <scope>IDENTIFICATION</scope>
</reference>
<dbReference type="Pfam" id="PF23402">
    <property type="entry name" value="LTI65_LTI78_NYQTKV"/>
    <property type="match status" value="1"/>
</dbReference>
<feature type="compositionally biased region" description="Basic and acidic residues" evidence="1">
    <location>
        <begin position="146"/>
        <end position="169"/>
    </location>
</feature>
<feature type="compositionally biased region" description="Basic and acidic residues" evidence="1">
    <location>
        <begin position="356"/>
        <end position="374"/>
    </location>
</feature>
<feature type="region of interest" description="Disordered" evidence="1">
    <location>
        <begin position="269"/>
        <end position="379"/>
    </location>
</feature>
<feature type="compositionally biased region" description="Basic and acidic residues" evidence="1">
    <location>
        <begin position="338"/>
        <end position="349"/>
    </location>
</feature>
<sequence length="599" mass="63779">MRVGETGLGARASVLDSKDNVADFGDGAEGCAIAHPTIDQQNKKQHRSKYKDFSLGRGHLFHFARGPSNLRTGPGQTHDLIIRTLNQTSDFRLQSGASFIAGPVASPTGPEISLCSKSHATHLVYHLSKSVLKKVKAKAKQIKETIKKHGHLHGHEHDRDHDQPGRDPKYDEEDEDDDDDEEVEKDPEIHGAPIYESQVARNPVVGSEASQGLHHHQPNLERTDEPAVGRDHARLGVPMSHAHQGLGMDAGVIGGSTIGRLIIPEEAPVAPRNTPISHSEDQPRVEEKLPVPSLEEDPGGPRHTLSEPYRPGNYQAKVSNPTGAGAEETPGIAPLLRSLDKMSVDEPEPKSQPVGSHDKFSPKTERESKYRDMPDDSPLITGEAVQQDIAPQGGYTEKLAFVTAALADKVVAAKDAAASKLGYGDEKTDEAPSDQTSYTEKASHAASLLADKAIGAKDAVASKLGYGGTGEHKTPREPVDHEALIRQQQSSYTERLAGVTADVTSALAEKAAEVKNVVASKLGYDQEGAGAGKASDPDHAAPSQGSVASSIADKAAQVKSAVASKLGYTGEGVTASECGQASDLRWVDDCMEMVNGRCS</sequence>
<proteinExistence type="predicted"/>
<dbReference type="GO" id="GO:0006950">
    <property type="term" value="P:response to stress"/>
    <property type="evidence" value="ECO:0007669"/>
    <property type="project" value="TreeGrafter"/>
</dbReference>
<evidence type="ECO:0000313" key="5">
    <source>
        <dbReference type="Proteomes" id="UP000594263"/>
    </source>
</evidence>
<dbReference type="GO" id="GO:0009737">
    <property type="term" value="P:response to abscisic acid"/>
    <property type="evidence" value="ECO:0007669"/>
    <property type="project" value="InterPro"/>
</dbReference>
<feature type="domain" description="LTI65/LTI78 NYQTKV repeat" evidence="2">
    <location>
        <begin position="293"/>
        <end position="345"/>
    </location>
</feature>
<dbReference type="PANTHER" id="PTHR33836">
    <property type="entry name" value="LOW-TEMPERATURE-INDUCED 65 KDA PROTEIN-RELATED"/>
    <property type="match status" value="1"/>
</dbReference>
<evidence type="ECO:0000259" key="2">
    <source>
        <dbReference type="Pfam" id="PF23402"/>
    </source>
</evidence>
<dbReference type="Pfam" id="PF07918">
    <property type="entry name" value="CAP160"/>
    <property type="match status" value="3"/>
</dbReference>
<protein>
    <recommendedName>
        <fullName evidence="6">Low-temperature-induced 65 kDa protein</fullName>
    </recommendedName>
</protein>